<gene>
    <name evidence="2" type="ORF">GCM10009863_56890</name>
</gene>
<organism evidence="2 3">
    <name type="scientific">Streptomyces axinellae</name>
    <dbReference type="NCBI Taxonomy" id="552788"/>
    <lineage>
        <taxon>Bacteria</taxon>
        <taxon>Bacillati</taxon>
        <taxon>Actinomycetota</taxon>
        <taxon>Actinomycetes</taxon>
        <taxon>Kitasatosporales</taxon>
        <taxon>Streptomycetaceae</taxon>
        <taxon>Streptomyces</taxon>
    </lineage>
</organism>
<evidence type="ECO:0000313" key="2">
    <source>
        <dbReference type="EMBL" id="GAA2633369.1"/>
    </source>
</evidence>
<keyword evidence="1" id="KW-1133">Transmembrane helix</keyword>
<feature type="transmembrane region" description="Helical" evidence="1">
    <location>
        <begin position="111"/>
        <end position="130"/>
    </location>
</feature>
<keyword evidence="1" id="KW-0812">Transmembrane</keyword>
<accession>A0ABN3QSF2</accession>
<keyword evidence="1" id="KW-0472">Membrane</keyword>
<reference evidence="2 3" key="1">
    <citation type="journal article" date="2019" name="Int. J. Syst. Evol. Microbiol.">
        <title>The Global Catalogue of Microorganisms (GCM) 10K type strain sequencing project: providing services to taxonomists for standard genome sequencing and annotation.</title>
        <authorList>
            <consortium name="The Broad Institute Genomics Platform"/>
            <consortium name="The Broad Institute Genome Sequencing Center for Infectious Disease"/>
            <person name="Wu L."/>
            <person name="Ma J."/>
        </authorList>
    </citation>
    <scope>NUCLEOTIDE SEQUENCE [LARGE SCALE GENOMIC DNA]</scope>
    <source>
        <strain evidence="2 3">JCM 16373</strain>
    </source>
</reference>
<dbReference type="RefSeq" id="WP_344569869.1">
    <property type="nucleotide sequence ID" value="NZ_BAAARJ010000022.1"/>
</dbReference>
<name>A0ABN3QSF2_9ACTN</name>
<protein>
    <submittedName>
        <fullName evidence="2">Uncharacterized protein</fullName>
    </submittedName>
</protein>
<dbReference type="Proteomes" id="UP001501447">
    <property type="component" value="Unassembled WGS sequence"/>
</dbReference>
<evidence type="ECO:0000256" key="1">
    <source>
        <dbReference type="SAM" id="Phobius"/>
    </source>
</evidence>
<comment type="caution">
    <text evidence="2">The sequence shown here is derived from an EMBL/GenBank/DDBJ whole genome shotgun (WGS) entry which is preliminary data.</text>
</comment>
<evidence type="ECO:0000313" key="3">
    <source>
        <dbReference type="Proteomes" id="UP001501447"/>
    </source>
</evidence>
<feature type="transmembrane region" description="Helical" evidence="1">
    <location>
        <begin position="58"/>
        <end position="79"/>
    </location>
</feature>
<sequence>MNIHATRYDTWSFRTMNDPRIKRYHATRAARRGIVATHAVVTAVALAGMTAGCATGRTWLLAVPLVALLVWIPATGLLNSMTRGLLELRARVLDERQLAERGIVYSRAHRATSGLMAAALLGFFVTTSTGDDPRDLSVPLAVTAVFLAVLHHLLPLWIAALRVQDEPLDEPDDR</sequence>
<keyword evidence="3" id="KW-1185">Reference proteome</keyword>
<feature type="transmembrane region" description="Helical" evidence="1">
    <location>
        <begin position="33"/>
        <end position="52"/>
    </location>
</feature>
<feature type="transmembrane region" description="Helical" evidence="1">
    <location>
        <begin position="136"/>
        <end position="158"/>
    </location>
</feature>
<proteinExistence type="predicted"/>
<dbReference type="EMBL" id="BAAARJ010000022">
    <property type="protein sequence ID" value="GAA2633369.1"/>
    <property type="molecule type" value="Genomic_DNA"/>
</dbReference>